<dbReference type="VEuPathDB" id="PlasmoDB:PCHAS_1410600"/>
<organism evidence="2 5">
    <name type="scientific">Plasmodium chabaudi chabaudi</name>
    <dbReference type="NCBI Taxonomy" id="31271"/>
    <lineage>
        <taxon>Eukaryota</taxon>
        <taxon>Sar</taxon>
        <taxon>Alveolata</taxon>
        <taxon>Apicomplexa</taxon>
        <taxon>Aconoidasida</taxon>
        <taxon>Haemosporida</taxon>
        <taxon>Plasmodiidae</taxon>
        <taxon>Plasmodium</taxon>
        <taxon>Plasmodium (Vinckeia)</taxon>
    </lineage>
</organism>
<dbReference type="Proteomes" id="UP000195489">
    <property type="component" value="Chromosome 14"/>
</dbReference>
<dbReference type="EMBL" id="LK022891">
    <property type="protein sequence ID" value="VTZ70782.1"/>
    <property type="molecule type" value="Genomic_DNA"/>
</dbReference>
<dbReference type="RefSeq" id="XP_742687.1">
    <property type="nucleotide sequence ID" value="XM_737594.1"/>
</dbReference>
<reference evidence="2 5" key="3">
    <citation type="submission" date="2016-08" db="EMBL/GenBank/DDBJ databases">
        <authorList>
            <consortium name="Pathogen Informatics"/>
        </authorList>
    </citation>
    <scope>NUCLEOTIDE SEQUENCE [LARGE SCALE GENOMIC DNA]</scope>
    <source>
        <strain evidence="3">AS</strain>
        <strain evidence="2 5">CB</strain>
    </source>
</reference>
<gene>
    <name evidence="3" type="ORF">PCHAS_1410600</name>
    <name evidence="2" type="ORF">PCHCB_000431700</name>
</gene>
<evidence type="ECO:0000313" key="2">
    <source>
        <dbReference type="EMBL" id="SCN62676.1"/>
    </source>
</evidence>
<dbReference type="AlphaFoldDB" id="A0A077TUA7"/>
<keyword evidence="4" id="KW-1185">Reference proteome</keyword>
<dbReference type="Proteomes" id="UP000071118">
    <property type="component" value="Chromosome 14"/>
</dbReference>
<dbReference type="OrthoDB" id="372226at2759"/>
<evidence type="ECO:0000256" key="1">
    <source>
        <dbReference type="SAM" id="Phobius"/>
    </source>
</evidence>
<reference evidence="3" key="2">
    <citation type="submission" date="2014-05" db="EMBL/GenBank/DDBJ databases">
        <authorList>
            <person name="Aslett M.A."/>
            <person name="De Silva N."/>
        </authorList>
    </citation>
    <scope>NUCLEOTIDE SEQUENCE</scope>
    <source>
        <strain evidence="3">AS</strain>
    </source>
</reference>
<evidence type="ECO:0000313" key="3">
    <source>
        <dbReference type="EMBL" id="VTZ70782.1"/>
    </source>
</evidence>
<reference evidence="3 4" key="1">
    <citation type="journal article" date="2014" name="BMC Biol.">
        <title>A comprehensive evaluation of rodent malaria parasite genomes and gene expression.</title>
        <authorList>
            <person name="Otto T.D."/>
            <person name="Bohme U."/>
            <person name="Jackson A.P."/>
            <person name="Hunt M."/>
            <person name="Franke-Fayard B."/>
            <person name="Hoeijmakers W.A."/>
            <person name="Religa A.A."/>
            <person name="Robertson L."/>
            <person name="Sanders M."/>
            <person name="Ogun S.A."/>
            <person name="Cunningham D."/>
            <person name="Erhart A."/>
            <person name="Billker O."/>
            <person name="Khan S.M."/>
            <person name="Stunnenberg H.G."/>
            <person name="Langhorne J."/>
            <person name="Holder A.A."/>
            <person name="Waters A.P."/>
            <person name="Newbold C.I."/>
            <person name="Pain A."/>
            <person name="Berriman M."/>
            <person name="Janse C.J."/>
        </authorList>
    </citation>
    <scope>NUCLEOTIDE SEQUENCE [LARGE SCALE GENOMIC DNA]</scope>
    <source>
        <strain evidence="3 4">AS</strain>
    </source>
</reference>
<evidence type="ECO:0000313" key="5">
    <source>
        <dbReference type="Proteomes" id="UP000195489"/>
    </source>
</evidence>
<name>A0A077TUA7_PLACU</name>
<accession>A0A077TUA7</accession>
<protein>
    <submittedName>
        <fullName evidence="2">Uncharacterized protein</fullName>
    </submittedName>
</protein>
<dbReference type="GeneID" id="3495780"/>
<keyword evidence="1" id="KW-1133">Transmembrane helix</keyword>
<sequence>MKAHVIILYLCLIISGQYLIVNAIRKNELKRNLKKGNKSNPNAYHGKGMLNFEIMKDNTNFSNIQLKASKFFDILGSTRLMQNLNTSNHGSYIYRYVHNVHDHNENNGAMLVFLLFFIFIFAILFFIFYFIFKRHVNHIRFMNS</sequence>
<keyword evidence="1" id="KW-0472">Membrane</keyword>
<dbReference type="KEGG" id="pcb:PCHAS_1410600"/>
<dbReference type="EMBL" id="LT608166">
    <property type="protein sequence ID" value="SCN62676.1"/>
    <property type="molecule type" value="Genomic_DNA"/>
</dbReference>
<proteinExistence type="predicted"/>
<evidence type="ECO:0000313" key="4">
    <source>
        <dbReference type="Proteomes" id="UP000071118"/>
    </source>
</evidence>
<keyword evidence="1" id="KW-0812">Transmembrane</keyword>
<feature type="transmembrane region" description="Helical" evidence="1">
    <location>
        <begin position="6"/>
        <end position="24"/>
    </location>
</feature>
<feature type="transmembrane region" description="Helical" evidence="1">
    <location>
        <begin position="111"/>
        <end position="132"/>
    </location>
</feature>